<evidence type="ECO:0000313" key="2">
    <source>
        <dbReference type="Proteomes" id="UP000321258"/>
    </source>
</evidence>
<organism evidence="1 2">
    <name type="scientific">Methylobacterium haplocladii</name>
    <dbReference type="NCBI Taxonomy" id="1176176"/>
    <lineage>
        <taxon>Bacteria</taxon>
        <taxon>Pseudomonadati</taxon>
        <taxon>Pseudomonadota</taxon>
        <taxon>Alphaproteobacteria</taxon>
        <taxon>Hyphomicrobiales</taxon>
        <taxon>Methylobacteriaceae</taxon>
        <taxon>Methylobacterium</taxon>
    </lineage>
</organism>
<keyword evidence="2" id="KW-1185">Reference proteome</keyword>
<dbReference type="AlphaFoldDB" id="A0A512ISL3"/>
<protein>
    <recommendedName>
        <fullName evidence="3">LysM domain-containing protein</fullName>
    </recommendedName>
</protein>
<gene>
    <name evidence="1" type="ORF">MHA02_30160</name>
</gene>
<dbReference type="Proteomes" id="UP000321258">
    <property type="component" value="Unassembled WGS sequence"/>
</dbReference>
<dbReference type="RefSeq" id="WP_210245073.1">
    <property type="nucleotide sequence ID" value="NZ_BJZT01000032.1"/>
</dbReference>
<sequence length="71" mass="7595">MQIQVGRNARVVTVSGGNLYEIAARELGDHTLWARIARLNGLRDPFLTGVVTLVLPDRPPKGQTTSGVIGA</sequence>
<reference evidence="1 2" key="1">
    <citation type="submission" date="2019-07" db="EMBL/GenBank/DDBJ databases">
        <title>Whole genome shotgun sequence of Methylobacterium haplocladii NBRC 107714.</title>
        <authorList>
            <person name="Hosoyama A."/>
            <person name="Uohara A."/>
            <person name="Ohji S."/>
            <person name="Ichikawa N."/>
        </authorList>
    </citation>
    <scope>NUCLEOTIDE SEQUENCE [LARGE SCALE GENOMIC DNA]</scope>
    <source>
        <strain evidence="1 2">NBRC 107714</strain>
    </source>
</reference>
<evidence type="ECO:0000313" key="1">
    <source>
        <dbReference type="EMBL" id="GEP00629.1"/>
    </source>
</evidence>
<proteinExistence type="predicted"/>
<name>A0A512ISL3_9HYPH</name>
<comment type="caution">
    <text evidence="1">The sequence shown here is derived from an EMBL/GenBank/DDBJ whole genome shotgun (WGS) entry which is preliminary data.</text>
</comment>
<evidence type="ECO:0008006" key="3">
    <source>
        <dbReference type="Google" id="ProtNLM"/>
    </source>
</evidence>
<accession>A0A512ISL3</accession>
<dbReference type="EMBL" id="BJZT01000032">
    <property type="protein sequence ID" value="GEP00629.1"/>
    <property type="molecule type" value="Genomic_DNA"/>
</dbReference>